<dbReference type="NCBIfam" id="TIGR00377">
    <property type="entry name" value="ant_ant_sig"/>
    <property type="match status" value="1"/>
</dbReference>
<comment type="caution">
    <text evidence="5">The sequence shown here is derived from an EMBL/GenBank/DDBJ whole genome shotgun (WGS) entry which is preliminary data.</text>
</comment>
<gene>
    <name evidence="5" type="ORF">DR950_02780</name>
</gene>
<evidence type="ECO:0000256" key="1">
    <source>
        <dbReference type="ARBA" id="ARBA00009013"/>
    </source>
</evidence>
<dbReference type="PANTHER" id="PTHR33495:SF2">
    <property type="entry name" value="ANTI-SIGMA FACTOR ANTAGONIST TM_1081-RELATED"/>
    <property type="match status" value="1"/>
</dbReference>
<evidence type="ECO:0000256" key="3">
    <source>
        <dbReference type="SAM" id="MobiDB-lite"/>
    </source>
</evidence>
<dbReference type="AlphaFoldDB" id="A0A372ZLZ9"/>
<dbReference type="CDD" id="cd07043">
    <property type="entry name" value="STAS_anti-anti-sigma_factors"/>
    <property type="match status" value="1"/>
</dbReference>
<dbReference type="PROSITE" id="PS50801">
    <property type="entry name" value="STAS"/>
    <property type="match status" value="1"/>
</dbReference>
<feature type="region of interest" description="Disordered" evidence="3">
    <location>
        <begin position="1"/>
        <end position="44"/>
    </location>
</feature>
<evidence type="ECO:0000313" key="5">
    <source>
        <dbReference type="EMBL" id="RGD56856.1"/>
    </source>
</evidence>
<evidence type="ECO:0000313" key="6">
    <source>
        <dbReference type="Proteomes" id="UP000263377"/>
    </source>
</evidence>
<dbReference type="Gene3D" id="3.30.750.24">
    <property type="entry name" value="STAS domain"/>
    <property type="match status" value="1"/>
</dbReference>
<protein>
    <recommendedName>
        <fullName evidence="2">Anti-sigma factor antagonist</fullName>
    </recommendedName>
</protein>
<name>A0A372ZLZ9_9ACTN</name>
<dbReference type="GO" id="GO:0043856">
    <property type="term" value="F:anti-sigma factor antagonist activity"/>
    <property type="evidence" value="ECO:0007669"/>
    <property type="project" value="InterPro"/>
</dbReference>
<comment type="similarity">
    <text evidence="1 2">Belongs to the anti-sigma-factor antagonist family.</text>
</comment>
<dbReference type="InterPro" id="IPR003658">
    <property type="entry name" value="Anti-sigma_ant"/>
</dbReference>
<dbReference type="SUPFAM" id="SSF52091">
    <property type="entry name" value="SpoIIaa-like"/>
    <property type="match status" value="1"/>
</dbReference>
<proteinExistence type="inferred from homology"/>
<dbReference type="InterPro" id="IPR036513">
    <property type="entry name" value="STAS_dom_sf"/>
</dbReference>
<organism evidence="5 6">
    <name type="scientific">Kitasatospora xanthocidica</name>
    <dbReference type="NCBI Taxonomy" id="83382"/>
    <lineage>
        <taxon>Bacteria</taxon>
        <taxon>Bacillati</taxon>
        <taxon>Actinomycetota</taxon>
        <taxon>Actinomycetes</taxon>
        <taxon>Kitasatosporales</taxon>
        <taxon>Streptomycetaceae</taxon>
        <taxon>Kitasatospora</taxon>
    </lineage>
</organism>
<sequence>MPFRPPPISPPRSNGAAGTPPDRRAGLLGPAYQQRRGNAMNGQSNQPFIVRAHGEIDLDAAPSLHRALATALESHREVVLDLSEVTFMDCAGLGALVRARAQADRCGARLVLRGAGRRVVRLLKLTGLHRRLAVEP</sequence>
<dbReference type="InterPro" id="IPR058548">
    <property type="entry name" value="MlaB-like_STAS"/>
</dbReference>
<dbReference type="Pfam" id="PF13466">
    <property type="entry name" value="STAS_2"/>
    <property type="match status" value="1"/>
</dbReference>
<evidence type="ECO:0000259" key="4">
    <source>
        <dbReference type="PROSITE" id="PS50801"/>
    </source>
</evidence>
<feature type="compositionally biased region" description="Pro residues" evidence="3">
    <location>
        <begin position="1"/>
        <end position="10"/>
    </location>
</feature>
<dbReference type="EMBL" id="QVIG01000001">
    <property type="protein sequence ID" value="RGD56856.1"/>
    <property type="molecule type" value="Genomic_DNA"/>
</dbReference>
<accession>A0A372ZLZ9</accession>
<reference evidence="5 6" key="1">
    <citation type="submission" date="2018-08" db="EMBL/GenBank/DDBJ databases">
        <title>Diversity &amp; Physiological Properties of Lignin-Decomposing Actinobacteria from Soil.</title>
        <authorList>
            <person name="Roh S.G."/>
            <person name="Kim S.B."/>
        </authorList>
    </citation>
    <scope>NUCLEOTIDE SEQUENCE [LARGE SCALE GENOMIC DNA]</scope>
    <source>
        <strain evidence="5 6">MMS17-GH009</strain>
    </source>
</reference>
<dbReference type="PANTHER" id="PTHR33495">
    <property type="entry name" value="ANTI-SIGMA FACTOR ANTAGONIST TM_1081-RELATED-RELATED"/>
    <property type="match status" value="1"/>
</dbReference>
<dbReference type="Proteomes" id="UP000263377">
    <property type="component" value="Unassembled WGS sequence"/>
</dbReference>
<evidence type="ECO:0000256" key="2">
    <source>
        <dbReference type="RuleBase" id="RU003749"/>
    </source>
</evidence>
<keyword evidence="6" id="KW-1185">Reference proteome</keyword>
<dbReference type="InterPro" id="IPR002645">
    <property type="entry name" value="STAS_dom"/>
</dbReference>
<feature type="domain" description="STAS" evidence="4">
    <location>
        <begin position="49"/>
        <end position="136"/>
    </location>
</feature>